<dbReference type="InterPro" id="IPR036264">
    <property type="entry name" value="Bact_exopeptidase_dim_dom"/>
</dbReference>
<dbReference type="InterPro" id="IPR011650">
    <property type="entry name" value="Peptidase_M20_dimer"/>
</dbReference>
<keyword evidence="9" id="KW-1185">Reference proteome</keyword>
<dbReference type="OrthoDB" id="9792335at2"/>
<dbReference type="SUPFAM" id="SSF53187">
    <property type="entry name" value="Zn-dependent exopeptidases"/>
    <property type="match status" value="1"/>
</dbReference>
<keyword evidence="4" id="KW-0378">Hydrolase</keyword>
<keyword evidence="3" id="KW-0479">Metal-binding</keyword>
<evidence type="ECO:0000256" key="3">
    <source>
        <dbReference type="ARBA" id="ARBA00022723"/>
    </source>
</evidence>
<evidence type="ECO:0000256" key="2">
    <source>
        <dbReference type="ARBA" id="ARBA00022670"/>
    </source>
</evidence>
<dbReference type="EMBL" id="JTFC01000042">
    <property type="protein sequence ID" value="RUS52505.1"/>
    <property type="molecule type" value="Genomic_DNA"/>
</dbReference>
<evidence type="ECO:0000256" key="5">
    <source>
        <dbReference type="ARBA" id="ARBA00022833"/>
    </source>
</evidence>
<dbReference type="Pfam" id="PF07687">
    <property type="entry name" value="M20_dimer"/>
    <property type="match status" value="1"/>
</dbReference>
<evidence type="ECO:0000259" key="7">
    <source>
        <dbReference type="Pfam" id="PF07687"/>
    </source>
</evidence>
<proteinExistence type="inferred from homology"/>
<protein>
    <recommendedName>
        <fullName evidence="7">Peptidase M20 dimerisation domain-containing protein</fullName>
    </recommendedName>
</protein>
<dbReference type="Gene3D" id="1.10.150.900">
    <property type="match status" value="1"/>
</dbReference>
<dbReference type="InterPro" id="IPR001261">
    <property type="entry name" value="ArgE/DapE_CS"/>
</dbReference>
<evidence type="ECO:0000256" key="4">
    <source>
        <dbReference type="ARBA" id="ARBA00022801"/>
    </source>
</evidence>
<dbReference type="PANTHER" id="PTHR45962">
    <property type="entry name" value="N-FATTY-ACYL-AMINO ACID SYNTHASE/HYDROLASE PM20D1"/>
    <property type="match status" value="1"/>
</dbReference>
<dbReference type="GO" id="GO:0046872">
    <property type="term" value="F:metal ion binding"/>
    <property type="evidence" value="ECO:0007669"/>
    <property type="project" value="UniProtKB-KW"/>
</dbReference>
<feature type="domain" description="Peptidase M20 dimerisation" evidence="7">
    <location>
        <begin position="236"/>
        <end position="383"/>
    </location>
</feature>
<keyword evidence="5" id="KW-0862">Zinc</keyword>
<gene>
    <name evidence="8" type="ORF">QI30_17255</name>
</gene>
<keyword evidence="6" id="KW-0472">Membrane</keyword>
<accession>A0A433RQ48</accession>
<dbReference type="InterPro" id="IPR047177">
    <property type="entry name" value="Pept_M20A"/>
</dbReference>
<name>A0A433RQ48_9BACL</name>
<dbReference type="Pfam" id="PF01546">
    <property type="entry name" value="Peptidase_M20"/>
    <property type="match status" value="1"/>
</dbReference>
<evidence type="ECO:0000313" key="9">
    <source>
        <dbReference type="Proteomes" id="UP000288623"/>
    </source>
</evidence>
<evidence type="ECO:0000256" key="1">
    <source>
        <dbReference type="ARBA" id="ARBA00006247"/>
    </source>
</evidence>
<comment type="caution">
    <text evidence="8">The sequence shown here is derived from an EMBL/GenBank/DDBJ whole genome shotgun (WGS) entry which is preliminary data.</text>
</comment>
<dbReference type="Gene3D" id="3.40.630.10">
    <property type="entry name" value="Zn peptidases"/>
    <property type="match status" value="1"/>
</dbReference>
<dbReference type="GO" id="GO:0008233">
    <property type="term" value="F:peptidase activity"/>
    <property type="evidence" value="ECO:0007669"/>
    <property type="project" value="UniProtKB-KW"/>
</dbReference>
<dbReference type="SUPFAM" id="SSF55031">
    <property type="entry name" value="Bacterial exopeptidase dimerisation domain"/>
    <property type="match status" value="1"/>
</dbReference>
<keyword evidence="6" id="KW-1133">Transmembrane helix</keyword>
<keyword evidence="6" id="KW-0812">Transmembrane</keyword>
<dbReference type="PANTHER" id="PTHR45962:SF1">
    <property type="entry name" value="N-FATTY-ACYL-AMINO ACID SYNTHASE_HYDROLASE PM20D1"/>
    <property type="match status" value="1"/>
</dbReference>
<dbReference type="PROSITE" id="PS00758">
    <property type="entry name" value="ARGE_DAPE_CPG2_1"/>
    <property type="match status" value="1"/>
</dbReference>
<reference evidence="8 9" key="1">
    <citation type="submission" date="2014-11" db="EMBL/GenBank/DDBJ databases">
        <title>Genome sequence and analysis of novel Kurthia sp.</title>
        <authorList>
            <person name="Lawson J.N."/>
            <person name="Gonzalez J.E."/>
            <person name="Rinauldi L."/>
            <person name="Xuan Z."/>
            <person name="Firman A."/>
            <person name="Shaddox L."/>
            <person name="Trudeau A."/>
            <person name="Shah S."/>
            <person name="Reiman D."/>
        </authorList>
    </citation>
    <scope>NUCLEOTIDE SEQUENCE [LARGE SCALE GENOMIC DNA]</scope>
    <source>
        <strain evidence="8 9">3B1D</strain>
    </source>
</reference>
<comment type="similarity">
    <text evidence="1">Belongs to the peptidase M20A family.</text>
</comment>
<evidence type="ECO:0000256" key="6">
    <source>
        <dbReference type="SAM" id="Phobius"/>
    </source>
</evidence>
<dbReference type="InterPro" id="IPR002933">
    <property type="entry name" value="Peptidase_M20"/>
</dbReference>
<keyword evidence="2" id="KW-0645">Protease</keyword>
<feature type="transmembrane region" description="Helical" evidence="6">
    <location>
        <begin position="7"/>
        <end position="26"/>
    </location>
</feature>
<dbReference type="RefSeq" id="WP_126991844.1">
    <property type="nucleotide sequence ID" value="NZ_JTFC01000042.1"/>
</dbReference>
<evidence type="ECO:0000313" key="8">
    <source>
        <dbReference type="EMBL" id="RUS52505.1"/>
    </source>
</evidence>
<dbReference type="AlphaFoldDB" id="A0A433RQ48"/>
<dbReference type="GO" id="GO:0006508">
    <property type="term" value="P:proteolysis"/>
    <property type="evidence" value="ECO:0007669"/>
    <property type="project" value="UniProtKB-KW"/>
</dbReference>
<dbReference type="Gene3D" id="3.30.70.360">
    <property type="match status" value="1"/>
</dbReference>
<dbReference type="Proteomes" id="UP000288623">
    <property type="component" value="Unassembled WGS sequence"/>
</dbReference>
<sequence>MWKKIGLIILTVVVVFFIATITVTILQKTKQPEVKKVAVAIDEDKALNHLSQSITFQTISYDDRTKINFKPYDEFLSFLEKTYPHVYDELDVKHINDYSVVFKWKGQSSDAPIGLMAHYDVVPVAKGTEKNWEQPPFSGIIDDKYVWGRGTLDDKVGVISILEAVNHLLAEGHKPAQDLYLLFGHDEEIGGDEGAAKIVAYLEKEGIHLRYVLDEGGVIVEDMMPGVSESIGVIGIAEKGSANATLTVEGSGGHSSQPKDVTTLGRLAHAISALEETQFPSDIQGPTKEMFTYVTPEMSFGYRYVFANQWLFKPIIKSILLDKPATAAVTRTTIAPTVLTAGDKTNILPEKATATINMRVIPGDTLDSLKKEIEKIIDDNQVQVHVEGEVASSVSKTDNAAFKEIQQAILATHDNTVTTPYIMIGGSDAKHYQDVADDTYRFLPIAMEKDGLERMHGTNERIEKQAFIDAISFYVTLIKNNMN</sequence>
<organism evidence="8 9">
    <name type="scientific">Candidatus Kurthia intestinigallinarum</name>
    <dbReference type="NCBI Taxonomy" id="1562256"/>
    <lineage>
        <taxon>Bacteria</taxon>
        <taxon>Bacillati</taxon>
        <taxon>Bacillota</taxon>
        <taxon>Bacilli</taxon>
        <taxon>Bacillales</taxon>
        <taxon>Caryophanaceae</taxon>
        <taxon>Kurthia</taxon>
    </lineage>
</organism>